<name>A0A4R5KLZ7_9BACL</name>
<proteinExistence type="predicted"/>
<dbReference type="SUPFAM" id="SSF51658">
    <property type="entry name" value="Xylose isomerase-like"/>
    <property type="match status" value="1"/>
</dbReference>
<evidence type="ECO:0000313" key="2">
    <source>
        <dbReference type="EMBL" id="TDF95945.1"/>
    </source>
</evidence>
<keyword evidence="2" id="KW-0413">Isomerase</keyword>
<dbReference type="EMBL" id="SMRT01000009">
    <property type="protein sequence ID" value="TDF95945.1"/>
    <property type="molecule type" value="Genomic_DNA"/>
</dbReference>
<keyword evidence="3" id="KW-1185">Reference proteome</keyword>
<evidence type="ECO:0000313" key="3">
    <source>
        <dbReference type="Proteomes" id="UP000295636"/>
    </source>
</evidence>
<dbReference type="RefSeq" id="WP_133231220.1">
    <property type="nucleotide sequence ID" value="NZ_SMRT01000009.1"/>
</dbReference>
<feature type="domain" description="Xylose isomerase-like TIM barrel" evidence="1">
    <location>
        <begin position="21"/>
        <end position="218"/>
    </location>
</feature>
<dbReference type="Gene3D" id="3.20.20.150">
    <property type="entry name" value="Divalent-metal-dependent TIM barrel enzymes"/>
    <property type="match status" value="1"/>
</dbReference>
<accession>A0A4R5KLZ7</accession>
<organism evidence="2 3">
    <name type="scientific">Paenibacillus piri</name>
    <dbReference type="NCBI Taxonomy" id="2547395"/>
    <lineage>
        <taxon>Bacteria</taxon>
        <taxon>Bacillati</taxon>
        <taxon>Bacillota</taxon>
        <taxon>Bacilli</taxon>
        <taxon>Bacillales</taxon>
        <taxon>Paenibacillaceae</taxon>
        <taxon>Paenibacillus</taxon>
    </lineage>
</organism>
<dbReference type="Pfam" id="PF01261">
    <property type="entry name" value="AP_endonuc_2"/>
    <property type="match status" value="1"/>
</dbReference>
<protein>
    <submittedName>
        <fullName evidence="2">Xylose isomerase</fullName>
    </submittedName>
</protein>
<reference evidence="2 3" key="1">
    <citation type="submission" date="2019-03" db="EMBL/GenBank/DDBJ databases">
        <title>This is whole genome sequence of Paenibacillus sp MS74 strain.</title>
        <authorList>
            <person name="Trinh H.N."/>
        </authorList>
    </citation>
    <scope>NUCLEOTIDE SEQUENCE [LARGE SCALE GENOMIC DNA]</scope>
    <source>
        <strain evidence="2 3">MS74</strain>
    </source>
</reference>
<sequence length="289" mass="32498">MPELTMLNSMASRDFAAALDRLAGWGIRALDLKDSIFGKTVFDLTRIEAEQAIAMAERRGQYVYCMSTAIFQDDIEQGEASFRTAHQRLIERASTVAAVLKPKLLRVLSAKSSKRHSITDSIRYMESHHPWVFEAYRSVIDRFREEGVMVTIENDPQSNILGSVDEITGFFERLDRPDHTHFTFDVQNLWQMGVFPTMDVYAQLRPLIGYLHVKGGLKHPVTGELQWKSSLEDASWPVAAMCKQAAADGVSPVICLNPPHGAARPGCDYNGMEQRDLAYLKSLFAAELE</sequence>
<dbReference type="OrthoDB" id="2596839at2"/>
<comment type="caution">
    <text evidence="2">The sequence shown here is derived from an EMBL/GenBank/DDBJ whole genome shotgun (WGS) entry which is preliminary data.</text>
</comment>
<dbReference type="InterPro" id="IPR013022">
    <property type="entry name" value="Xyl_isomerase-like_TIM-brl"/>
</dbReference>
<dbReference type="GO" id="GO:0016853">
    <property type="term" value="F:isomerase activity"/>
    <property type="evidence" value="ECO:0007669"/>
    <property type="project" value="UniProtKB-KW"/>
</dbReference>
<gene>
    <name evidence="2" type="ORF">E1757_19700</name>
</gene>
<dbReference type="AlphaFoldDB" id="A0A4R5KLZ7"/>
<dbReference type="InterPro" id="IPR036237">
    <property type="entry name" value="Xyl_isomerase-like_sf"/>
</dbReference>
<evidence type="ECO:0000259" key="1">
    <source>
        <dbReference type="Pfam" id="PF01261"/>
    </source>
</evidence>
<dbReference type="Proteomes" id="UP000295636">
    <property type="component" value="Unassembled WGS sequence"/>
</dbReference>